<feature type="transmembrane region" description="Helical" evidence="1">
    <location>
        <begin position="136"/>
        <end position="157"/>
    </location>
</feature>
<keyword evidence="1" id="KW-0812">Transmembrane</keyword>
<keyword evidence="1" id="KW-1133">Transmembrane helix</keyword>
<evidence type="ECO:0000256" key="1">
    <source>
        <dbReference type="SAM" id="Phobius"/>
    </source>
</evidence>
<sequence length="252" mass="28639">MACKLSEQDFEVLKEPLKSGRQSPGSIAGALFLTIFLQAILFSLEYFFVGVNTTYPYKDEILSVHLWITGVLILFSLLYSIPAIYKRSDKMQYFISILVSQNLFSVSFLICALFLIGNDDGSGTKESSESLLNFTYVTLGIGLLVFVLTCIRFYILLQRGEYRKGSKKEELRGRFEVKSYIPVATVAGTGLVFVIQYIARISTLNDLNMIIFIVIGIGLFFTMVFVLPEQLVILYCKIRFQSFNFNERGYLK</sequence>
<feature type="transmembrane region" description="Helical" evidence="1">
    <location>
        <begin position="177"/>
        <end position="198"/>
    </location>
</feature>
<dbReference type="AlphaFoldDB" id="A0A1I5Z8M3"/>
<protein>
    <submittedName>
        <fullName evidence="2">Uncharacterized protein</fullName>
    </submittedName>
</protein>
<evidence type="ECO:0000313" key="3">
    <source>
        <dbReference type="Proteomes" id="UP000198734"/>
    </source>
</evidence>
<gene>
    <name evidence="2" type="ORF">SAMN05421670_2504</name>
</gene>
<dbReference type="OrthoDB" id="2435178at2"/>
<keyword evidence="1" id="KW-0472">Membrane</keyword>
<keyword evidence="3" id="KW-1185">Reference proteome</keyword>
<name>A0A1I5Z8M3_9BACI</name>
<dbReference type="Proteomes" id="UP000198734">
    <property type="component" value="Unassembled WGS sequence"/>
</dbReference>
<feature type="transmembrane region" description="Helical" evidence="1">
    <location>
        <begin position="61"/>
        <end position="81"/>
    </location>
</feature>
<evidence type="ECO:0000313" key="2">
    <source>
        <dbReference type="EMBL" id="SFQ52811.1"/>
    </source>
</evidence>
<dbReference type="RefSeq" id="WP_093537226.1">
    <property type="nucleotide sequence ID" value="NZ_FOXU01000004.1"/>
</dbReference>
<dbReference type="STRING" id="126156.SAMN05421670_2504"/>
<reference evidence="3" key="1">
    <citation type="submission" date="2016-10" db="EMBL/GenBank/DDBJ databases">
        <authorList>
            <person name="Varghese N."/>
            <person name="Submissions S."/>
        </authorList>
    </citation>
    <scope>NUCLEOTIDE SEQUENCE [LARGE SCALE GENOMIC DNA]</scope>
    <source>
        <strain evidence="3">DSM 11706</strain>
    </source>
</reference>
<proteinExistence type="predicted"/>
<accession>A0A1I5Z8M3</accession>
<feature type="transmembrane region" description="Helical" evidence="1">
    <location>
        <begin position="210"/>
        <end position="236"/>
    </location>
</feature>
<organism evidence="2 3">
    <name type="scientific">Psychrobacillus psychrotolerans</name>
    <dbReference type="NCBI Taxonomy" id="126156"/>
    <lineage>
        <taxon>Bacteria</taxon>
        <taxon>Bacillati</taxon>
        <taxon>Bacillota</taxon>
        <taxon>Bacilli</taxon>
        <taxon>Bacillales</taxon>
        <taxon>Bacillaceae</taxon>
        <taxon>Psychrobacillus</taxon>
    </lineage>
</organism>
<feature type="transmembrane region" description="Helical" evidence="1">
    <location>
        <begin position="27"/>
        <end position="49"/>
    </location>
</feature>
<feature type="transmembrane region" description="Helical" evidence="1">
    <location>
        <begin position="93"/>
        <end position="116"/>
    </location>
</feature>
<dbReference type="EMBL" id="FOXU01000004">
    <property type="protein sequence ID" value="SFQ52811.1"/>
    <property type="molecule type" value="Genomic_DNA"/>
</dbReference>